<dbReference type="SUPFAM" id="SSF88946">
    <property type="entry name" value="Sigma2 domain of RNA polymerase sigma factors"/>
    <property type="match status" value="1"/>
</dbReference>
<keyword evidence="2" id="KW-0805">Transcription regulation</keyword>
<dbReference type="GO" id="GO:0003677">
    <property type="term" value="F:DNA binding"/>
    <property type="evidence" value="ECO:0007669"/>
    <property type="project" value="InterPro"/>
</dbReference>
<evidence type="ECO:0000256" key="3">
    <source>
        <dbReference type="ARBA" id="ARBA00023082"/>
    </source>
</evidence>
<dbReference type="InterPro" id="IPR013324">
    <property type="entry name" value="RNA_pol_sigma_r3/r4-like"/>
</dbReference>
<name>A0A7C0VBE5_UNCW3</name>
<dbReference type="Proteomes" id="UP000885847">
    <property type="component" value="Unassembled WGS sequence"/>
</dbReference>
<feature type="domain" description="RNA polymerase sigma factor 70 region 4 type 2" evidence="6">
    <location>
        <begin position="114"/>
        <end position="165"/>
    </location>
</feature>
<dbReference type="InterPro" id="IPR013325">
    <property type="entry name" value="RNA_pol_sigma_r2"/>
</dbReference>
<dbReference type="GO" id="GO:0006352">
    <property type="term" value="P:DNA-templated transcription initiation"/>
    <property type="evidence" value="ECO:0007669"/>
    <property type="project" value="InterPro"/>
</dbReference>
<keyword evidence="4" id="KW-0804">Transcription</keyword>
<dbReference type="NCBIfam" id="TIGR02937">
    <property type="entry name" value="sigma70-ECF"/>
    <property type="match status" value="1"/>
</dbReference>
<comment type="similarity">
    <text evidence="1">Belongs to the sigma-70 factor family. ECF subfamily.</text>
</comment>
<proteinExistence type="inferred from homology"/>
<dbReference type="CDD" id="cd06171">
    <property type="entry name" value="Sigma70_r4"/>
    <property type="match status" value="1"/>
</dbReference>
<dbReference type="EMBL" id="DQWE01000028">
    <property type="protein sequence ID" value="HDI82268.1"/>
    <property type="molecule type" value="Genomic_DNA"/>
</dbReference>
<evidence type="ECO:0000256" key="2">
    <source>
        <dbReference type="ARBA" id="ARBA00023015"/>
    </source>
</evidence>
<evidence type="ECO:0000256" key="1">
    <source>
        <dbReference type="ARBA" id="ARBA00010641"/>
    </source>
</evidence>
<protein>
    <submittedName>
        <fullName evidence="7">RNA polymerase sigma factor</fullName>
    </submittedName>
</protein>
<evidence type="ECO:0000259" key="5">
    <source>
        <dbReference type="Pfam" id="PF04542"/>
    </source>
</evidence>
<dbReference type="Gene3D" id="1.10.10.10">
    <property type="entry name" value="Winged helix-like DNA-binding domain superfamily/Winged helix DNA-binding domain"/>
    <property type="match status" value="1"/>
</dbReference>
<accession>A0A7C0VBE5</accession>
<dbReference type="Gene3D" id="1.10.1740.10">
    <property type="match status" value="1"/>
</dbReference>
<dbReference type="Pfam" id="PF04542">
    <property type="entry name" value="Sigma70_r2"/>
    <property type="match status" value="1"/>
</dbReference>
<evidence type="ECO:0000256" key="4">
    <source>
        <dbReference type="ARBA" id="ARBA00023163"/>
    </source>
</evidence>
<dbReference type="AlphaFoldDB" id="A0A7C0VBE5"/>
<dbReference type="PANTHER" id="PTHR43133">
    <property type="entry name" value="RNA POLYMERASE ECF-TYPE SIGMA FACTO"/>
    <property type="match status" value="1"/>
</dbReference>
<feature type="domain" description="RNA polymerase sigma-70 region 2" evidence="5">
    <location>
        <begin position="19"/>
        <end position="86"/>
    </location>
</feature>
<dbReference type="Pfam" id="PF08281">
    <property type="entry name" value="Sigma70_r4_2"/>
    <property type="match status" value="1"/>
</dbReference>
<dbReference type="InterPro" id="IPR007627">
    <property type="entry name" value="RNA_pol_sigma70_r2"/>
</dbReference>
<dbReference type="InterPro" id="IPR013249">
    <property type="entry name" value="RNA_pol_sigma70_r4_t2"/>
</dbReference>
<evidence type="ECO:0000313" key="7">
    <source>
        <dbReference type="EMBL" id="HDI82268.1"/>
    </source>
</evidence>
<dbReference type="InterPro" id="IPR036388">
    <property type="entry name" value="WH-like_DNA-bd_sf"/>
</dbReference>
<gene>
    <name evidence="7" type="ORF">ENF18_00570</name>
</gene>
<dbReference type="GO" id="GO:0016987">
    <property type="term" value="F:sigma factor activity"/>
    <property type="evidence" value="ECO:0007669"/>
    <property type="project" value="UniProtKB-KW"/>
</dbReference>
<dbReference type="PANTHER" id="PTHR43133:SF51">
    <property type="entry name" value="RNA POLYMERASE SIGMA FACTOR"/>
    <property type="match status" value="1"/>
</dbReference>
<sequence>MNQQENRRGDASPPPFEELVKMYSERIFKLVYSRIGDYHDTMDVVQEIFYRAYRGYSSFRGEAHPFTWLYRIALNTTNRYLSKLGRRKEVSLDMDFVHMDDPQEKVELDEDKVKLRRMLAKLNDEHRTILFLRYYEGLDYKEIADILGIPMGTVRSRLSRARATLEKLMED</sequence>
<dbReference type="InterPro" id="IPR039425">
    <property type="entry name" value="RNA_pol_sigma-70-like"/>
</dbReference>
<comment type="caution">
    <text evidence="7">The sequence shown here is derived from an EMBL/GenBank/DDBJ whole genome shotgun (WGS) entry which is preliminary data.</text>
</comment>
<organism evidence="7">
    <name type="scientific">candidate division WOR-3 bacterium</name>
    <dbReference type="NCBI Taxonomy" id="2052148"/>
    <lineage>
        <taxon>Bacteria</taxon>
        <taxon>Bacteria division WOR-3</taxon>
    </lineage>
</organism>
<reference evidence="7" key="1">
    <citation type="journal article" date="2020" name="mSystems">
        <title>Genome- and Community-Level Interaction Insights into Carbon Utilization and Element Cycling Functions of Hydrothermarchaeota in Hydrothermal Sediment.</title>
        <authorList>
            <person name="Zhou Z."/>
            <person name="Liu Y."/>
            <person name="Xu W."/>
            <person name="Pan J."/>
            <person name="Luo Z.H."/>
            <person name="Li M."/>
        </authorList>
    </citation>
    <scope>NUCLEOTIDE SEQUENCE [LARGE SCALE GENOMIC DNA]</scope>
    <source>
        <strain evidence="7">HyVt-102</strain>
    </source>
</reference>
<keyword evidence="3" id="KW-0731">Sigma factor</keyword>
<evidence type="ECO:0000259" key="6">
    <source>
        <dbReference type="Pfam" id="PF08281"/>
    </source>
</evidence>
<dbReference type="InterPro" id="IPR014284">
    <property type="entry name" value="RNA_pol_sigma-70_dom"/>
</dbReference>
<dbReference type="SUPFAM" id="SSF88659">
    <property type="entry name" value="Sigma3 and sigma4 domains of RNA polymerase sigma factors"/>
    <property type="match status" value="1"/>
</dbReference>